<dbReference type="Pfam" id="PF08205">
    <property type="entry name" value="C2-set_2"/>
    <property type="match status" value="1"/>
</dbReference>
<keyword evidence="5" id="KW-0547">Nucleotide-binding</keyword>
<dbReference type="InterPro" id="IPR001645">
    <property type="entry name" value="Folylpolyglutamate_synth"/>
</dbReference>
<feature type="compositionally biased region" description="Low complexity" evidence="9">
    <location>
        <begin position="1264"/>
        <end position="1279"/>
    </location>
</feature>
<evidence type="ECO:0000259" key="12">
    <source>
        <dbReference type="PROSITE" id="PS50853"/>
    </source>
</evidence>
<feature type="compositionally biased region" description="Low complexity" evidence="9">
    <location>
        <begin position="1854"/>
        <end position="1863"/>
    </location>
</feature>
<dbReference type="InterPro" id="IPR003961">
    <property type="entry name" value="FN3_dom"/>
</dbReference>
<dbReference type="SMART" id="SM00408">
    <property type="entry name" value="IGc2"/>
    <property type="match status" value="6"/>
</dbReference>
<dbReference type="FunFam" id="2.60.40.10:FF:001557">
    <property type="entry name" value="Echinoid, isoform C"/>
    <property type="match status" value="1"/>
</dbReference>
<keyword evidence="4" id="KW-0677">Repeat</keyword>
<keyword evidence="8" id="KW-1015">Disulfide bond</keyword>
<dbReference type="Pfam" id="PF00041">
    <property type="entry name" value="fn3"/>
    <property type="match status" value="1"/>
</dbReference>
<dbReference type="FunFam" id="2.60.40.10:FF:001714">
    <property type="entry name" value="Echinoid, isoform C"/>
    <property type="match status" value="1"/>
</dbReference>
<dbReference type="InterPro" id="IPR013783">
    <property type="entry name" value="Ig-like_fold"/>
</dbReference>
<feature type="region of interest" description="Disordered" evidence="9">
    <location>
        <begin position="969"/>
        <end position="998"/>
    </location>
</feature>
<dbReference type="InterPro" id="IPR036179">
    <property type="entry name" value="Ig-like_dom_sf"/>
</dbReference>
<dbReference type="SUPFAM" id="SSF49265">
    <property type="entry name" value="Fibronectin type III"/>
    <property type="match status" value="1"/>
</dbReference>
<evidence type="ECO:0000256" key="5">
    <source>
        <dbReference type="ARBA" id="ARBA00022741"/>
    </source>
</evidence>
<dbReference type="GO" id="GO:0005524">
    <property type="term" value="F:ATP binding"/>
    <property type="evidence" value="ECO:0007669"/>
    <property type="project" value="UniProtKB-KW"/>
</dbReference>
<dbReference type="GO" id="GO:0048731">
    <property type="term" value="P:system development"/>
    <property type="evidence" value="ECO:0007669"/>
    <property type="project" value="UniProtKB-ARBA"/>
</dbReference>
<evidence type="ECO:0000256" key="3">
    <source>
        <dbReference type="ARBA" id="ARBA00022598"/>
    </source>
</evidence>
<gene>
    <name evidence="13" type="ORF">Dbus_chr2Lg159</name>
</gene>
<comment type="subcellular location">
    <subcellularLocation>
        <location evidence="1">Membrane</location>
        <topology evidence="1">Single-pass membrane protein</topology>
    </subcellularLocation>
</comment>
<feature type="domain" description="Ig-like" evidence="11">
    <location>
        <begin position="428"/>
        <end position="538"/>
    </location>
</feature>
<keyword evidence="6" id="KW-0067">ATP-binding</keyword>
<dbReference type="SUPFAM" id="SSF53623">
    <property type="entry name" value="MurD-like peptide ligases, catalytic domain"/>
    <property type="match status" value="1"/>
</dbReference>
<dbReference type="InterPro" id="IPR003598">
    <property type="entry name" value="Ig_sub2"/>
</dbReference>
<dbReference type="GO" id="GO:0048513">
    <property type="term" value="P:animal organ development"/>
    <property type="evidence" value="ECO:0007669"/>
    <property type="project" value="UniProtKB-ARBA"/>
</dbReference>
<accession>A0A0M5IYB0</accession>
<evidence type="ECO:0000256" key="2">
    <source>
        <dbReference type="ARBA" id="ARBA00008276"/>
    </source>
</evidence>
<dbReference type="PROSITE" id="PS50835">
    <property type="entry name" value="IG_LIKE"/>
    <property type="match status" value="6"/>
</dbReference>
<dbReference type="SMART" id="SM00060">
    <property type="entry name" value="FN3"/>
    <property type="match status" value="1"/>
</dbReference>
<dbReference type="InterPro" id="IPR036116">
    <property type="entry name" value="FN3_sf"/>
</dbReference>
<evidence type="ECO:0000256" key="4">
    <source>
        <dbReference type="ARBA" id="ARBA00022737"/>
    </source>
</evidence>
<evidence type="ECO:0000259" key="11">
    <source>
        <dbReference type="PROSITE" id="PS50835"/>
    </source>
</evidence>
<dbReference type="PROSITE" id="PS50853">
    <property type="entry name" value="FN3"/>
    <property type="match status" value="1"/>
</dbReference>
<dbReference type="SMART" id="SM00409">
    <property type="entry name" value="IG"/>
    <property type="match status" value="6"/>
</dbReference>
<dbReference type="SUPFAM" id="SSF48726">
    <property type="entry name" value="Immunoglobulin"/>
    <property type="match status" value="6"/>
</dbReference>
<dbReference type="Proteomes" id="UP000494163">
    <property type="component" value="Chromosome 2L"/>
</dbReference>
<evidence type="ECO:0000256" key="8">
    <source>
        <dbReference type="ARBA" id="ARBA00023157"/>
    </source>
</evidence>
<keyword evidence="10" id="KW-1133">Transmembrane helix</keyword>
<keyword evidence="7 10" id="KW-0472">Membrane</keyword>
<dbReference type="CDD" id="cd00063">
    <property type="entry name" value="FN3"/>
    <property type="match status" value="1"/>
</dbReference>
<keyword evidence="3" id="KW-0436">Ligase</keyword>
<protein>
    <submittedName>
        <fullName evidence="13">Fred</fullName>
    </submittedName>
</protein>
<dbReference type="NCBIfam" id="TIGR01499">
    <property type="entry name" value="folC"/>
    <property type="match status" value="1"/>
</dbReference>
<feature type="domain" description="Ig-like" evidence="11">
    <location>
        <begin position="54"/>
        <end position="148"/>
    </location>
</feature>
<feature type="compositionally biased region" description="Low complexity" evidence="9">
    <location>
        <begin position="837"/>
        <end position="852"/>
    </location>
</feature>
<evidence type="ECO:0000256" key="9">
    <source>
        <dbReference type="SAM" id="MobiDB-lite"/>
    </source>
</evidence>
<dbReference type="GO" id="GO:0016020">
    <property type="term" value="C:membrane"/>
    <property type="evidence" value="ECO:0007669"/>
    <property type="project" value="UniProtKB-SubCell"/>
</dbReference>
<dbReference type="GO" id="GO:0098609">
    <property type="term" value="P:cell-cell adhesion"/>
    <property type="evidence" value="ECO:0007669"/>
    <property type="project" value="TreeGrafter"/>
</dbReference>
<comment type="similarity">
    <text evidence="2">Belongs to the folylpolyglutamate synthase family.</text>
</comment>
<dbReference type="PANTHER" id="PTHR44170">
    <property type="entry name" value="PROTEIN SIDEKICK"/>
    <property type="match status" value="1"/>
</dbReference>
<keyword evidence="10" id="KW-0812">Transmembrane</keyword>
<organism evidence="13 14">
    <name type="scientific">Drosophila busckii</name>
    <name type="common">Fruit fly</name>
    <dbReference type="NCBI Taxonomy" id="30019"/>
    <lineage>
        <taxon>Eukaryota</taxon>
        <taxon>Metazoa</taxon>
        <taxon>Ecdysozoa</taxon>
        <taxon>Arthropoda</taxon>
        <taxon>Hexapoda</taxon>
        <taxon>Insecta</taxon>
        <taxon>Pterygota</taxon>
        <taxon>Neoptera</taxon>
        <taxon>Endopterygota</taxon>
        <taxon>Diptera</taxon>
        <taxon>Brachycera</taxon>
        <taxon>Muscomorpha</taxon>
        <taxon>Ephydroidea</taxon>
        <taxon>Drosophilidae</taxon>
        <taxon>Drosophila</taxon>
    </lineage>
</organism>
<dbReference type="FunFam" id="2.60.40.10:FF:001398">
    <property type="entry name" value="Echinoid, isoform C"/>
    <property type="match status" value="1"/>
</dbReference>
<dbReference type="Pfam" id="PF13895">
    <property type="entry name" value="Ig_2"/>
    <property type="match status" value="1"/>
</dbReference>
<dbReference type="CDD" id="cd00096">
    <property type="entry name" value="Ig"/>
    <property type="match status" value="1"/>
</dbReference>
<dbReference type="InterPro" id="IPR007110">
    <property type="entry name" value="Ig-like_dom"/>
</dbReference>
<evidence type="ECO:0000256" key="7">
    <source>
        <dbReference type="ARBA" id="ARBA00023136"/>
    </source>
</evidence>
<dbReference type="InterPro" id="IPR013162">
    <property type="entry name" value="CD80_C2-set"/>
</dbReference>
<evidence type="ECO:0000256" key="1">
    <source>
        <dbReference type="ARBA" id="ARBA00004167"/>
    </source>
</evidence>
<keyword evidence="14" id="KW-1185">Reference proteome</keyword>
<dbReference type="EMBL" id="CP012523">
    <property type="protein sequence ID" value="ALC38074.1"/>
    <property type="molecule type" value="Genomic_DNA"/>
</dbReference>
<dbReference type="OrthoDB" id="5857426at2759"/>
<dbReference type="InterPro" id="IPR036565">
    <property type="entry name" value="Mur-like_cat_sf"/>
</dbReference>
<evidence type="ECO:0000313" key="14">
    <source>
        <dbReference type="Proteomes" id="UP000494163"/>
    </source>
</evidence>
<feature type="region of interest" description="Disordered" evidence="9">
    <location>
        <begin position="1189"/>
        <end position="1290"/>
    </location>
</feature>
<feature type="non-terminal residue" evidence="13">
    <location>
        <position position="1"/>
    </location>
</feature>
<feature type="domain" description="Ig-like" evidence="11">
    <location>
        <begin position="155"/>
        <end position="233"/>
    </location>
</feature>
<feature type="domain" description="Ig-like" evidence="11">
    <location>
        <begin position="334"/>
        <end position="421"/>
    </location>
</feature>
<feature type="compositionally biased region" description="Polar residues" evidence="9">
    <location>
        <begin position="1222"/>
        <end position="1235"/>
    </location>
</feature>
<dbReference type="STRING" id="30019.A0A0M5IYB0"/>
<evidence type="ECO:0000256" key="6">
    <source>
        <dbReference type="ARBA" id="ARBA00022840"/>
    </source>
</evidence>
<evidence type="ECO:0000256" key="10">
    <source>
        <dbReference type="SAM" id="Phobius"/>
    </source>
</evidence>
<feature type="region of interest" description="Disordered" evidence="9">
    <location>
        <begin position="1854"/>
        <end position="1895"/>
    </location>
</feature>
<feature type="domain" description="Fibronectin type-III" evidence="12">
    <location>
        <begin position="645"/>
        <end position="760"/>
    </location>
</feature>
<dbReference type="GO" id="GO:0004326">
    <property type="term" value="F:tetrahydrofolylpolyglutamate synthase activity"/>
    <property type="evidence" value="ECO:0007669"/>
    <property type="project" value="InterPro"/>
</dbReference>
<feature type="transmembrane region" description="Helical" evidence="10">
    <location>
        <begin position="908"/>
        <end position="930"/>
    </location>
</feature>
<name>A0A0M5IYB0_DROBS</name>
<reference evidence="13 14" key="1">
    <citation type="submission" date="2015-08" db="EMBL/GenBank/DDBJ databases">
        <title>Ancestral chromatin configuration constrains chromatin evolution on differentiating sex chromosomes in Drosophila.</title>
        <authorList>
            <person name="Zhou Q."/>
            <person name="Bachtrog D."/>
        </authorList>
    </citation>
    <scope>NUCLEOTIDE SEQUENCE [LARGE SCALE GENOMIC DNA]</scope>
    <source>
        <tissue evidence="13">Whole larvae</tissue>
    </source>
</reference>
<dbReference type="InterPro" id="IPR003599">
    <property type="entry name" value="Ig_sub"/>
</dbReference>
<feature type="compositionally biased region" description="Polar residues" evidence="9">
    <location>
        <begin position="1249"/>
        <end position="1259"/>
    </location>
</feature>
<evidence type="ECO:0000313" key="13">
    <source>
        <dbReference type="EMBL" id="ALC38074.1"/>
    </source>
</evidence>
<feature type="non-terminal residue" evidence="13">
    <location>
        <position position="1895"/>
    </location>
</feature>
<dbReference type="Pfam" id="PF13927">
    <property type="entry name" value="Ig_3"/>
    <property type="match status" value="4"/>
</dbReference>
<feature type="region of interest" description="Disordered" evidence="9">
    <location>
        <begin position="837"/>
        <end position="856"/>
    </location>
</feature>
<dbReference type="Gene3D" id="3.40.1190.10">
    <property type="entry name" value="Mur-like, catalytic domain"/>
    <property type="match status" value="1"/>
</dbReference>
<sequence length="1895" mass="209392">LDFRPGRGIYDLQIKNTSYNRDNGRFECRIKAKGTGADVHQEFYNVTVLTAPHPPMVTPGNIAVATEEKPLELTCSSVGGSPDPTITWMREGSKVPLQSYALKGGSKNHYTNATLQILPRRADDGAKYICIVWNRAMPVGHTLETSVTLNVYYYPRVEVGPQNPLRIERDHVAKLDCRVDAKPKVSNVRWSRNGQYVSATTSHTIYRVGRHHAGKYTCSADNGLGKTGEKDIMLDVLYAPIVTIESKTHDAEEGETVLVKCNVTANPAPMAIEWLKEGATDFRYAGEQLTLVSVRAEHAGNYICRSVNLMQPYNSKRIEGVGNSTVALLVRHRPGQAYITPNKPVVHVGNGVTLSCSANPPGWPVPQYRWFRDLDGDQGNTQKILAQGPQYSIPKAHLGSEGKYHCHAVNELGIGKMATIALEVHQPPQFLAKLQQHMTRRVGDVDYAVTCSAKAKPAPQIRWIKDGTEILAARKFYEIRTTPTDAGGGVVTMQSVLRFRGKARPNGNQLLPSDRGVYSCLYENDVNSANSSMHLRIEHEPIVLHQYNKVAYDLRESAEVICKVQAYPKPEFQWHFGNNPSPLTMSSDGHYELNTRMENNDIYISILRIAHLQLSDYGDYTCRAVNPLDTIRTQIRLQPKGAPEKPTALKILEVGHNYAVLNWQPGFNGGISTTKYLVSYRRVSTPREQLLSDCSGQSFTPSYQLSGPQHEWIEFNCFRENPCKLAPLDQHQSYMFKVYAFNSKGNSGHSNEVLATTKVNKIPPPLHVSYDPNSHVLGINVAATCLSLIAVVESLVSRDTTAPMWEIVETLTLLPSGNEVTFKEAIINQMARSAHYTTATSSTGRSASPSSGQLGEDRTMALAETAGPGPVVRVKLCLLANHEHCGAYANAEIGKSYMGHSSVLSTSAMVAIIIAAISFVLFLTLLYAFCRCRRTHAAKKQAAAATASTLPNASGGAKEYDVDATTVVAPSPSERNVEQTQSTLPPPPPPYYPTGSLDSKQLDGGMELTLTALHDPDEQLNMQQGEMQYQAKAGRYGQQQQNGYGYHVTSALGVDSDSYQVLPSSAAAAVAAGHHGEYTKMLLLMKRSLLNSRVINNVSKKNFFKLSFKSAVTRTPMREKSADTKPQMQVQVPVETPKLEPKVQHNIADQRAKWMAKVSPEMQRKAQLKAKEQTTPAVAAAATPAAAAAAPPAWAPQKQAQLNKAAEPKGVCSTAERKSWMNRMQGSQQQKQAQWLNDMKAKQQAGRDMQQQKLNQLKQTPVKAAATAAATAAAQAVSEPEPEPEPEPKSPERLAYLAAVKQLNSYQLHEPAQGRAVVKAKTAAGQQQTEPNIELTLQYLKLTGYELEQLTALPVIQVAGTKGRGSTCALVESILRAHSVRTGVLTAPHLFETKERIRIDGQPLDEQQFSELWQQLLATLAPLQPPPVYNKLLTVLAFHAFRAAGVEVAIVEIGAACAADCTNITSHARTIGISTLGWEASFHLSNSMRDIAWAKAAIMKPESSLYTSASQPECCEVLGQRAKQLSLELHRVPPYAAYIEANAECKKQLNDVNFTVKLNASLAIQLAYDYLRRHKPEYALGLDHNSTQLTPATLRGLSVYEPQGMFQFFKHDIFNIYLDSADTLESMMMCREWFYTRTRSSRSSKVLLFSKVNEFNAKDLLTIISHNLRFEEACFVPSPVLFEGESLESEQAQAQAWQGMEELQRAKRNASNWRSLCEENGSKDNSQLCLNVAAAFEHLRDKYANQRYGMRSEVDVLVTGSRELVGGTMLWIQQAKRSSNSQENNYSNARDLSQEALWRLQLAAAQSQQIYVEQRPPSAFSGLVDYAGYPHINTVTSSLSQQSFGQLTPLAAAQQQQQQPLTPHEMLQAAQRYGTLRKSKQPPLPPQRREQPKQQ</sequence>
<feature type="domain" description="Ig-like" evidence="11">
    <location>
        <begin position="541"/>
        <end position="638"/>
    </location>
</feature>
<feature type="domain" description="Ig-like" evidence="11">
    <location>
        <begin position="240"/>
        <end position="319"/>
    </location>
</feature>
<dbReference type="Gene3D" id="2.60.40.10">
    <property type="entry name" value="Immunoglobulins"/>
    <property type="match status" value="7"/>
</dbReference>
<dbReference type="PANTHER" id="PTHR44170:SF56">
    <property type="entry name" value="FIBRONECTIN TYPE-III DOMAIN-CONTAINING PROTEIN"/>
    <property type="match status" value="1"/>
</dbReference>
<proteinExistence type="inferred from homology"/>